<keyword evidence="5" id="KW-1185">Reference proteome</keyword>
<dbReference type="OrthoDB" id="9030353at2759"/>
<comment type="caution">
    <text evidence="4">The sequence shown here is derived from an EMBL/GenBank/DDBJ whole genome shotgun (WGS) entry which is preliminary data.</text>
</comment>
<feature type="domain" description="CABIT" evidence="3">
    <location>
        <begin position="13"/>
        <end position="218"/>
    </location>
</feature>
<comment type="similarity">
    <text evidence="1">Belongs to the themis family.</text>
</comment>
<dbReference type="GO" id="GO:0005737">
    <property type="term" value="C:cytoplasm"/>
    <property type="evidence" value="ECO:0007669"/>
    <property type="project" value="TreeGrafter"/>
</dbReference>
<evidence type="ECO:0000256" key="2">
    <source>
        <dbReference type="SAM" id="MobiDB-lite"/>
    </source>
</evidence>
<feature type="region of interest" description="Disordered" evidence="2">
    <location>
        <begin position="514"/>
        <end position="540"/>
    </location>
</feature>
<sequence>MDFRIGTPKKTLGSVYDISGTECCLSTGDLVKIIGKEVKFVSCVDHNEGRCYELPGNFQGLFYIVVDIDTYNTLGDLKRQLYGENLIYPFCFASRTDIILKDRVINRQHPIECVSSGNFQPTSFAVCHVWEDPKGACIKIPFSTMGQFYECATEGSYTLQQILQSPALLKRSYTCNSIGDGLYRLTPIYEIKTIMHMRKDIVKMPSSLEVEVIDITSQCGNIEFIKPLSLAQISERKEIFPVIAEIVETSECSHLINNDIFSALSKGQKIIIYRKELSRKILATAAKGKISRFFYIHAGYDGKVRHKPREFTTVYDLWTQLMLGVKLNVVVTQDSESDEDCFPSLCIGDHLKILRHTKIKVSDSCKETEVLVCEKDPTDDEEEPDEIMLPLYLQGRFVEKVKDSKRYTVSDLIQNVKLPCEVKVVTRDPSLPTDPLASFAFIKLEKLIEESVFLVSFLDNPSKCFQLPIKWTDFSLIFLKDPVPETDPQRTSITFEELNEWYYYNVWKELPSKELPPPRPPKRQGKVSVESSQKCEEDISPKCNIRKNNQPPVINPLSRKKCIPETCISQTLNAYSPLPQKSEAKK</sequence>
<dbReference type="PANTHER" id="PTHR15215">
    <property type="entry name" value="CABIT DOMAIN-CONTAINING PROTEIN"/>
    <property type="match status" value="1"/>
</dbReference>
<dbReference type="Pfam" id="PF12736">
    <property type="entry name" value="CABIT"/>
    <property type="match status" value="2"/>
</dbReference>
<evidence type="ECO:0000313" key="5">
    <source>
        <dbReference type="Proteomes" id="UP000812440"/>
    </source>
</evidence>
<reference evidence="4" key="1">
    <citation type="thesis" date="2020" institute="ProQuest LLC" country="789 East Eisenhower Parkway, Ann Arbor, MI, USA">
        <title>Comparative Genomics and Chromosome Evolution.</title>
        <authorList>
            <person name="Mudd A.B."/>
        </authorList>
    </citation>
    <scope>NUCLEOTIDE SEQUENCE</scope>
    <source>
        <strain evidence="4">Female2</strain>
        <tissue evidence="4">Blood</tissue>
    </source>
</reference>
<dbReference type="GO" id="GO:0050852">
    <property type="term" value="P:T cell receptor signaling pathway"/>
    <property type="evidence" value="ECO:0007669"/>
    <property type="project" value="TreeGrafter"/>
</dbReference>
<dbReference type="Proteomes" id="UP000812440">
    <property type="component" value="Chromosome 2"/>
</dbReference>
<dbReference type="EMBL" id="JAACNH010000002">
    <property type="protein sequence ID" value="KAG8451182.1"/>
    <property type="molecule type" value="Genomic_DNA"/>
</dbReference>
<dbReference type="AlphaFoldDB" id="A0A8T2K3H7"/>
<evidence type="ECO:0000259" key="3">
    <source>
        <dbReference type="Pfam" id="PF12736"/>
    </source>
</evidence>
<dbReference type="InterPro" id="IPR025946">
    <property type="entry name" value="CABIT_dom"/>
</dbReference>
<accession>A0A8T2K3H7</accession>
<proteinExistence type="inferred from homology"/>
<dbReference type="GO" id="GO:0005634">
    <property type="term" value="C:nucleus"/>
    <property type="evidence" value="ECO:0007669"/>
    <property type="project" value="TreeGrafter"/>
</dbReference>
<dbReference type="PANTHER" id="PTHR15215:SF2">
    <property type="entry name" value="PROTEIN THEMIS2"/>
    <property type="match status" value="1"/>
</dbReference>
<evidence type="ECO:0000256" key="1">
    <source>
        <dbReference type="ARBA" id="ARBA00006414"/>
    </source>
</evidence>
<name>A0A8T2K3H7_9PIPI</name>
<feature type="domain" description="CABIT" evidence="3">
    <location>
        <begin position="240"/>
        <end position="458"/>
    </location>
</feature>
<gene>
    <name evidence="4" type="ORF">GDO86_003439</name>
</gene>
<dbReference type="InterPro" id="IPR039671">
    <property type="entry name" value="THEMIS"/>
</dbReference>
<protein>
    <recommendedName>
        <fullName evidence="3">CABIT domain-containing protein</fullName>
    </recommendedName>
</protein>
<evidence type="ECO:0000313" key="4">
    <source>
        <dbReference type="EMBL" id="KAG8451182.1"/>
    </source>
</evidence>
<feature type="non-terminal residue" evidence="4">
    <location>
        <position position="586"/>
    </location>
</feature>
<organism evidence="4 5">
    <name type="scientific">Hymenochirus boettgeri</name>
    <name type="common">Congo dwarf clawed frog</name>
    <dbReference type="NCBI Taxonomy" id="247094"/>
    <lineage>
        <taxon>Eukaryota</taxon>
        <taxon>Metazoa</taxon>
        <taxon>Chordata</taxon>
        <taxon>Craniata</taxon>
        <taxon>Vertebrata</taxon>
        <taxon>Euteleostomi</taxon>
        <taxon>Amphibia</taxon>
        <taxon>Batrachia</taxon>
        <taxon>Anura</taxon>
        <taxon>Pipoidea</taxon>
        <taxon>Pipidae</taxon>
        <taxon>Pipinae</taxon>
        <taxon>Hymenochirus</taxon>
    </lineage>
</organism>